<dbReference type="GO" id="GO:0003712">
    <property type="term" value="F:transcription coregulator activity"/>
    <property type="evidence" value="ECO:0007669"/>
    <property type="project" value="InterPro"/>
</dbReference>
<protein>
    <recommendedName>
        <fullName evidence="3 8">Mediator of RNA polymerase II transcription subunit 6</fullName>
    </recommendedName>
    <alternativeName>
        <fullName evidence="7 8">Mediator complex subunit 6</fullName>
    </alternativeName>
</protein>
<proteinExistence type="inferred from homology"/>
<dbReference type="Proteomes" id="UP000799766">
    <property type="component" value="Unassembled WGS sequence"/>
</dbReference>
<evidence type="ECO:0000256" key="4">
    <source>
        <dbReference type="ARBA" id="ARBA00023015"/>
    </source>
</evidence>
<evidence type="ECO:0000256" key="2">
    <source>
        <dbReference type="ARBA" id="ARBA00007526"/>
    </source>
</evidence>
<dbReference type="AlphaFoldDB" id="A0A6A6NSE9"/>
<evidence type="ECO:0000313" key="11">
    <source>
        <dbReference type="Proteomes" id="UP000799766"/>
    </source>
</evidence>
<evidence type="ECO:0000256" key="9">
    <source>
        <dbReference type="SAM" id="MobiDB-lite"/>
    </source>
</evidence>
<dbReference type="InterPro" id="IPR007018">
    <property type="entry name" value="Mediator_Med6"/>
</dbReference>
<feature type="compositionally biased region" description="Low complexity" evidence="9">
    <location>
        <begin position="200"/>
        <end position="226"/>
    </location>
</feature>
<evidence type="ECO:0000256" key="8">
    <source>
        <dbReference type="RuleBase" id="RU364143"/>
    </source>
</evidence>
<evidence type="ECO:0000256" key="1">
    <source>
        <dbReference type="ARBA" id="ARBA00004123"/>
    </source>
</evidence>
<comment type="function">
    <text evidence="8">Component of the Mediator complex, a coactivator involved in the regulated transcription of nearly all RNA polymerase II-dependent genes. Mediator functions as a bridge to convey information from gene-specific regulatory proteins to the basal RNA polymerase II transcription machinery. Mediator is recruited to promoters by direct interactions with regulatory proteins and serves as a scaffold for the assembly of a functional preinitiation complex with RNA polymerase II and the general transcription factors.</text>
</comment>
<dbReference type="Pfam" id="PF04934">
    <property type="entry name" value="Med6"/>
    <property type="match status" value="1"/>
</dbReference>
<comment type="subunit">
    <text evidence="8">Component of the Mediator complex.</text>
</comment>
<dbReference type="PANTHER" id="PTHR13104">
    <property type="entry name" value="MED-6-RELATED"/>
    <property type="match status" value="1"/>
</dbReference>
<gene>
    <name evidence="8" type="primary">MED6</name>
    <name evidence="10" type="ORF">BDY21DRAFT_352706</name>
</gene>
<evidence type="ECO:0000256" key="3">
    <source>
        <dbReference type="ARBA" id="ARBA00020634"/>
    </source>
</evidence>
<feature type="compositionally biased region" description="Low complexity" evidence="9">
    <location>
        <begin position="331"/>
        <end position="343"/>
    </location>
</feature>
<feature type="compositionally biased region" description="Low complexity" evidence="9">
    <location>
        <begin position="283"/>
        <end position="297"/>
    </location>
</feature>
<dbReference type="EMBL" id="MU001691">
    <property type="protein sequence ID" value="KAF2454384.1"/>
    <property type="molecule type" value="Genomic_DNA"/>
</dbReference>
<dbReference type="OrthoDB" id="344220at2759"/>
<organism evidence="10 11">
    <name type="scientific">Lineolata rhizophorae</name>
    <dbReference type="NCBI Taxonomy" id="578093"/>
    <lineage>
        <taxon>Eukaryota</taxon>
        <taxon>Fungi</taxon>
        <taxon>Dikarya</taxon>
        <taxon>Ascomycota</taxon>
        <taxon>Pezizomycotina</taxon>
        <taxon>Dothideomycetes</taxon>
        <taxon>Dothideomycetes incertae sedis</taxon>
        <taxon>Lineolatales</taxon>
        <taxon>Lineolataceae</taxon>
        <taxon>Lineolata</taxon>
    </lineage>
</organism>
<comment type="subcellular location">
    <subcellularLocation>
        <location evidence="1 8">Nucleus</location>
    </subcellularLocation>
</comment>
<dbReference type="GO" id="GO:0006357">
    <property type="term" value="P:regulation of transcription by RNA polymerase II"/>
    <property type="evidence" value="ECO:0007669"/>
    <property type="project" value="InterPro"/>
</dbReference>
<sequence length="363" mass="38800">MATDAEEPALDEIQWRSPHLVEFFQGIHSDTVMLYFMESPFFDRTSNNWAIRSQAQFNESMQHLLASREAFETRLREMPGLEFMVVAEPQPAPGGDNGIWIIRKQQRRKRGPGLDDRITVLGTYFVIGENIYQAPSTEDVIGSKILSAATALTKFLSTASSLPLFSPAQGYSYLPPTTKSSTAPFSARESRAGSPMQLDSSQAPPLPSSQQSAGASGTAGAGKPSAASASSALSAAAQNERALFESFNLSIRYGAEYMDENPLLGEPGSFVFSATNERVQARSQQQQQQTTLSQSQTDVQPSQSFRSGSAVPSSQAQGQGAAVNRGPGEKSPTTPSAGSPPAGVKKVRRKSKALVSPMSPSGA</sequence>
<keyword evidence="5 8" id="KW-0804">Transcription</keyword>
<dbReference type="GO" id="GO:0016592">
    <property type="term" value="C:mediator complex"/>
    <property type="evidence" value="ECO:0007669"/>
    <property type="project" value="InterPro"/>
</dbReference>
<dbReference type="InterPro" id="IPR038566">
    <property type="entry name" value="Mediator_Med6_sf"/>
</dbReference>
<comment type="similarity">
    <text evidence="2 8">Belongs to the Mediator complex subunit 6 family.</text>
</comment>
<evidence type="ECO:0000256" key="5">
    <source>
        <dbReference type="ARBA" id="ARBA00023163"/>
    </source>
</evidence>
<keyword evidence="11" id="KW-1185">Reference proteome</keyword>
<reference evidence="10" key="1">
    <citation type="journal article" date="2020" name="Stud. Mycol.">
        <title>101 Dothideomycetes genomes: a test case for predicting lifestyles and emergence of pathogens.</title>
        <authorList>
            <person name="Haridas S."/>
            <person name="Albert R."/>
            <person name="Binder M."/>
            <person name="Bloem J."/>
            <person name="Labutti K."/>
            <person name="Salamov A."/>
            <person name="Andreopoulos B."/>
            <person name="Baker S."/>
            <person name="Barry K."/>
            <person name="Bills G."/>
            <person name="Bluhm B."/>
            <person name="Cannon C."/>
            <person name="Castanera R."/>
            <person name="Culley D."/>
            <person name="Daum C."/>
            <person name="Ezra D."/>
            <person name="Gonzalez J."/>
            <person name="Henrissat B."/>
            <person name="Kuo A."/>
            <person name="Liang C."/>
            <person name="Lipzen A."/>
            <person name="Lutzoni F."/>
            <person name="Magnuson J."/>
            <person name="Mondo S."/>
            <person name="Nolan M."/>
            <person name="Ohm R."/>
            <person name="Pangilinan J."/>
            <person name="Park H.-J."/>
            <person name="Ramirez L."/>
            <person name="Alfaro M."/>
            <person name="Sun H."/>
            <person name="Tritt A."/>
            <person name="Yoshinaga Y."/>
            <person name="Zwiers L.-H."/>
            <person name="Turgeon B."/>
            <person name="Goodwin S."/>
            <person name="Spatafora J."/>
            <person name="Crous P."/>
            <person name="Grigoriev I."/>
        </authorList>
    </citation>
    <scope>NUCLEOTIDE SEQUENCE</scope>
    <source>
        <strain evidence="10">ATCC 16933</strain>
    </source>
</reference>
<keyword evidence="8" id="KW-0010">Activator</keyword>
<evidence type="ECO:0000313" key="10">
    <source>
        <dbReference type="EMBL" id="KAF2454384.1"/>
    </source>
</evidence>
<name>A0A6A6NSE9_9PEZI</name>
<feature type="region of interest" description="Disordered" evidence="9">
    <location>
        <begin position="178"/>
        <end position="226"/>
    </location>
</feature>
<keyword evidence="6 8" id="KW-0539">Nucleus</keyword>
<evidence type="ECO:0000256" key="6">
    <source>
        <dbReference type="ARBA" id="ARBA00023242"/>
    </source>
</evidence>
<accession>A0A6A6NSE9</accession>
<feature type="compositionally biased region" description="Polar residues" evidence="9">
    <location>
        <begin position="298"/>
        <end position="318"/>
    </location>
</feature>
<evidence type="ECO:0000256" key="7">
    <source>
        <dbReference type="ARBA" id="ARBA00031259"/>
    </source>
</evidence>
<keyword evidence="4 8" id="KW-0805">Transcription regulation</keyword>
<dbReference type="Gene3D" id="3.10.450.580">
    <property type="entry name" value="Mediator complex, subunit Med6"/>
    <property type="match status" value="1"/>
</dbReference>
<feature type="region of interest" description="Disordered" evidence="9">
    <location>
        <begin position="277"/>
        <end position="363"/>
    </location>
</feature>